<feature type="transmembrane region" description="Helical" evidence="9">
    <location>
        <begin position="153"/>
        <end position="173"/>
    </location>
</feature>
<comment type="subcellular location">
    <subcellularLocation>
        <location evidence="1">Cell membrane</location>
        <topology evidence="1">Multi-pass membrane protein</topology>
    </subcellularLocation>
</comment>
<feature type="compositionally biased region" description="Low complexity" evidence="8">
    <location>
        <begin position="441"/>
        <end position="452"/>
    </location>
</feature>
<evidence type="ECO:0000256" key="2">
    <source>
        <dbReference type="ARBA" id="ARBA00009773"/>
    </source>
</evidence>
<keyword evidence="7 9" id="KW-0472">Membrane</keyword>
<sequence length="481" mass="49860">MTTNPSSFAGRIRNALTGLRERRTPGQAVQVRKLVTYEPEALVYAPPTDDELGRGAYEPYVEPSVRLAAAWSWRGLVVLAALVAAYWLLSKVTAVLLPALIAMLIAALLSPVSQFLRNRLRFPNALAAATAFLGAIVVVAGLLSLVGQQIVSGFPALAGQVVAGYNAIVDWLMHNPFGLEAEQVATFLDDGLQQALTLLESNASRIAGGAAGAAAGIGNFLTGLILTLFTAFFFILDGRRIFTWFVGLLPVPARSKAEGAALRGWQTLVQYVRVQIIVAAVDALGILIGGFLIGLFAGQMPLLIPLTVLVFLGSFIPIVGAVATGAIAVLVSLVTQGFVPALFMLLVVLLVQQLEGNVLQPMIMGKAVSVHPLAVVLAVAAGAFLYGIPGALFAVPAVAVANTVLLFLAGRDLFAEDAVEAGEDPADAAPDLEHDDGEPTGAAAGDRAGAPAKSGASGVLAEPTDGTAADPSAPNPRPDRD</sequence>
<feature type="transmembrane region" description="Helical" evidence="9">
    <location>
        <begin position="125"/>
        <end position="147"/>
    </location>
</feature>
<organism evidence="10 11">
    <name type="scientific">Brevibacterium samyangense</name>
    <dbReference type="NCBI Taxonomy" id="366888"/>
    <lineage>
        <taxon>Bacteria</taxon>
        <taxon>Bacillati</taxon>
        <taxon>Actinomycetota</taxon>
        <taxon>Actinomycetes</taxon>
        <taxon>Micrococcales</taxon>
        <taxon>Brevibacteriaceae</taxon>
        <taxon>Brevibacterium</taxon>
    </lineage>
</organism>
<feature type="transmembrane region" description="Helical" evidence="9">
    <location>
        <begin position="274"/>
        <end position="295"/>
    </location>
</feature>
<keyword evidence="5 9" id="KW-0812">Transmembrane</keyword>
<keyword evidence="11" id="KW-1185">Reference proteome</keyword>
<feature type="transmembrane region" description="Helical" evidence="9">
    <location>
        <begin position="71"/>
        <end position="89"/>
    </location>
</feature>
<feature type="transmembrane region" description="Helical" evidence="9">
    <location>
        <begin position="302"/>
        <end position="323"/>
    </location>
</feature>
<gene>
    <name evidence="10" type="ORF">GCM10009755_07550</name>
</gene>
<evidence type="ECO:0008006" key="12">
    <source>
        <dbReference type="Google" id="ProtNLM"/>
    </source>
</evidence>
<evidence type="ECO:0000256" key="3">
    <source>
        <dbReference type="ARBA" id="ARBA00022448"/>
    </source>
</evidence>
<evidence type="ECO:0000256" key="5">
    <source>
        <dbReference type="ARBA" id="ARBA00022692"/>
    </source>
</evidence>
<comment type="caution">
    <text evidence="10">The sequence shown here is derived from an EMBL/GenBank/DDBJ whole genome shotgun (WGS) entry which is preliminary data.</text>
</comment>
<evidence type="ECO:0000256" key="1">
    <source>
        <dbReference type="ARBA" id="ARBA00004651"/>
    </source>
</evidence>
<feature type="transmembrane region" description="Helical" evidence="9">
    <location>
        <begin position="363"/>
        <end position="385"/>
    </location>
</feature>
<name>A0ABP5ELE6_9MICO</name>
<feature type="transmembrane region" description="Helical" evidence="9">
    <location>
        <begin position="210"/>
        <end position="236"/>
    </location>
</feature>
<reference evidence="11" key="1">
    <citation type="journal article" date="2019" name="Int. J. Syst. Evol. Microbiol.">
        <title>The Global Catalogue of Microorganisms (GCM) 10K type strain sequencing project: providing services to taxonomists for standard genome sequencing and annotation.</title>
        <authorList>
            <consortium name="The Broad Institute Genomics Platform"/>
            <consortium name="The Broad Institute Genome Sequencing Center for Infectious Disease"/>
            <person name="Wu L."/>
            <person name="Ma J."/>
        </authorList>
    </citation>
    <scope>NUCLEOTIDE SEQUENCE [LARGE SCALE GENOMIC DNA]</scope>
    <source>
        <strain evidence="11">JCM 14546</strain>
    </source>
</reference>
<evidence type="ECO:0000256" key="6">
    <source>
        <dbReference type="ARBA" id="ARBA00022989"/>
    </source>
</evidence>
<dbReference type="RefSeq" id="WP_344307122.1">
    <property type="nucleotide sequence ID" value="NZ_BAAANO010000007.1"/>
</dbReference>
<feature type="transmembrane region" description="Helical" evidence="9">
    <location>
        <begin position="329"/>
        <end position="351"/>
    </location>
</feature>
<keyword evidence="4" id="KW-1003">Cell membrane</keyword>
<proteinExistence type="inferred from homology"/>
<evidence type="ECO:0000256" key="9">
    <source>
        <dbReference type="SAM" id="Phobius"/>
    </source>
</evidence>
<feature type="transmembrane region" description="Helical" evidence="9">
    <location>
        <begin position="95"/>
        <end position="113"/>
    </location>
</feature>
<dbReference type="Pfam" id="PF01594">
    <property type="entry name" value="AI-2E_transport"/>
    <property type="match status" value="1"/>
</dbReference>
<dbReference type="EMBL" id="BAAANO010000007">
    <property type="protein sequence ID" value="GAA2001602.1"/>
    <property type="molecule type" value="Genomic_DNA"/>
</dbReference>
<evidence type="ECO:0000313" key="10">
    <source>
        <dbReference type="EMBL" id="GAA2001602.1"/>
    </source>
</evidence>
<evidence type="ECO:0000256" key="4">
    <source>
        <dbReference type="ARBA" id="ARBA00022475"/>
    </source>
</evidence>
<dbReference type="PANTHER" id="PTHR21716">
    <property type="entry name" value="TRANSMEMBRANE PROTEIN"/>
    <property type="match status" value="1"/>
</dbReference>
<feature type="region of interest" description="Disordered" evidence="8">
    <location>
        <begin position="424"/>
        <end position="481"/>
    </location>
</feature>
<dbReference type="Proteomes" id="UP001500755">
    <property type="component" value="Unassembled WGS sequence"/>
</dbReference>
<keyword evidence="6 9" id="KW-1133">Transmembrane helix</keyword>
<dbReference type="InterPro" id="IPR002549">
    <property type="entry name" value="AI-2E-like"/>
</dbReference>
<protein>
    <recommendedName>
        <fullName evidence="12">AI-2E family transporter</fullName>
    </recommendedName>
</protein>
<accession>A0ABP5ELE6</accession>
<evidence type="ECO:0000256" key="8">
    <source>
        <dbReference type="SAM" id="MobiDB-lite"/>
    </source>
</evidence>
<dbReference type="PANTHER" id="PTHR21716:SF53">
    <property type="entry name" value="PERMEASE PERM-RELATED"/>
    <property type="match status" value="1"/>
</dbReference>
<evidence type="ECO:0000313" key="11">
    <source>
        <dbReference type="Proteomes" id="UP001500755"/>
    </source>
</evidence>
<comment type="similarity">
    <text evidence="2">Belongs to the autoinducer-2 exporter (AI-2E) (TC 2.A.86) family.</text>
</comment>
<evidence type="ECO:0000256" key="7">
    <source>
        <dbReference type="ARBA" id="ARBA00023136"/>
    </source>
</evidence>
<keyword evidence="3" id="KW-0813">Transport</keyword>